<dbReference type="Gene3D" id="3.40.140.10">
    <property type="entry name" value="Cytidine Deaminase, domain 2"/>
    <property type="match status" value="1"/>
</dbReference>
<evidence type="ECO:0000256" key="1">
    <source>
        <dbReference type="ARBA" id="ARBA00006576"/>
    </source>
</evidence>
<keyword evidence="3 6" id="KW-0378">Hydrolase</keyword>
<keyword evidence="7" id="KW-1185">Reference proteome</keyword>
<keyword evidence="4" id="KW-0862">Zinc</keyword>
<evidence type="ECO:0000313" key="7">
    <source>
        <dbReference type="Proteomes" id="UP000538196"/>
    </source>
</evidence>
<evidence type="ECO:0000256" key="2">
    <source>
        <dbReference type="ARBA" id="ARBA00022723"/>
    </source>
</evidence>
<evidence type="ECO:0000256" key="4">
    <source>
        <dbReference type="ARBA" id="ARBA00022833"/>
    </source>
</evidence>
<gene>
    <name evidence="6" type="ORF">FHX33_004114</name>
</gene>
<dbReference type="AlphaFoldDB" id="A0A7W4V193"/>
<name>A0A7W4V193_LEIAQ</name>
<comment type="caution">
    <text evidence="6">The sequence shown here is derived from an EMBL/GenBank/DDBJ whole genome shotgun (WGS) entry which is preliminary data.</text>
</comment>
<dbReference type="GO" id="GO:0055086">
    <property type="term" value="P:nucleobase-containing small molecule metabolic process"/>
    <property type="evidence" value="ECO:0007669"/>
    <property type="project" value="UniProtKB-ARBA"/>
</dbReference>
<organism evidence="6 7">
    <name type="scientific">Leifsonia aquatica</name>
    <name type="common">Corynebacterium aquaticum</name>
    <dbReference type="NCBI Taxonomy" id="144185"/>
    <lineage>
        <taxon>Bacteria</taxon>
        <taxon>Bacillati</taxon>
        <taxon>Actinomycetota</taxon>
        <taxon>Actinomycetes</taxon>
        <taxon>Micrococcales</taxon>
        <taxon>Microbacteriaceae</taxon>
        <taxon>Leifsonia</taxon>
    </lineage>
</organism>
<evidence type="ECO:0000259" key="5">
    <source>
        <dbReference type="Pfam" id="PF00383"/>
    </source>
</evidence>
<comment type="similarity">
    <text evidence="1">Belongs to the cytidine and deoxycytidylate deaminase family.</text>
</comment>
<dbReference type="PANTHER" id="PTHR11644">
    <property type="entry name" value="CYTIDINE DEAMINASE"/>
    <property type="match status" value="1"/>
</dbReference>
<evidence type="ECO:0000256" key="3">
    <source>
        <dbReference type="ARBA" id="ARBA00022801"/>
    </source>
</evidence>
<accession>A0A7W4V193</accession>
<protein>
    <submittedName>
        <fullName evidence="6">Cytidine deaminase</fullName>
        <ecNumber evidence="6">3.5.4.5</ecNumber>
    </submittedName>
</protein>
<dbReference type="GO" id="GO:0008270">
    <property type="term" value="F:zinc ion binding"/>
    <property type="evidence" value="ECO:0007669"/>
    <property type="project" value="InterPro"/>
</dbReference>
<dbReference type="InterPro" id="IPR050202">
    <property type="entry name" value="Cyt/Deoxycyt_deaminase"/>
</dbReference>
<dbReference type="PROSITE" id="PS00903">
    <property type="entry name" value="CYT_DCMP_DEAMINASES_1"/>
    <property type="match status" value="1"/>
</dbReference>
<proteinExistence type="inferred from homology"/>
<reference evidence="6 7" key="1">
    <citation type="submission" date="2020-08" db="EMBL/GenBank/DDBJ databases">
        <title>Sequencing the genomes of 1000 actinobacteria strains.</title>
        <authorList>
            <person name="Klenk H.-P."/>
        </authorList>
    </citation>
    <scope>NUCLEOTIDE SEQUENCE [LARGE SCALE GENOMIC DNA]</scope>
    <source>
        <strain evidence="6 7">DSM 20146</strain>
    </source>
</reference>
<dbReference type="GO" id="GO:0005829">
    <property type="term" value="C:cytosol"/>
    <property type="evidence" value="ECO:0007669"/>
    <property type="project" value="TreeGrafter"/>
</dbReference>
<dbReference type="EC" id="3.5.4.5" evidence="6"/>
<dbReference type="SUPFAM" id="SSF53927">
    <property type="entry name" value="Cytidine deaminase-like"/>
    <property type="match status" value="1"/>
</dbReference>
<dbReference type="GO" id="GO:0072527">
    <property type="term" value="P:pyrimidine-containing compound metabolic process"/>
    <property type="evidence" value="ECO:0007669"/>
    <property type="project" value="UniProtKB-ARBA"/>
</dbReference>
<evidence type="ECO:0000313" key="6">
    <source>
        <dbReference type="EMBL" id="MBB2969331.1"/>
    </source>
</evidence>
<sequence>MVQMITAADEKLIAEASALLVRVHDAAITRVAAAALGKSGAVHLGVSLRSPRVSVCAESTAVANAKAAGEEAVETIVAVGLGEDGVPVVINPCGVCRELVPAVAPGVRVLVDDGGDVVAVGSPDLLPMPWKRARSYD</sequence>
<dbReference type="InterPro" id="IPR002125">
    <property type="entry name" value="CMP_dCMP_dom"/>
</dbReference>
<dbReference type="Proteomes" id="UP000538196">
    <property type="component" value="Unassembled WGS sequence"/>
</dbReference>
<dbReference type="GO" id="GO:0004126">
    <property type="term" value="F:cytidine deaminase activity"/>
    <property type="evidence" value="ECO:0007669"/>
    <property type="project" value="UniProtKB-EC"/>
</dbReference>
<dbReference type="Pfam" id="PF00383">
    <property type="entry name" value="dCMP_cyt_deam_1"/>
    <property type="match status" value="1"/>
</dbReference>
<dbReference type="InterPro" id="IPR016192">
    <property type="entry name" value="APOBEC/CMP_deaminase_Zn-bd"/>
</dbReference>
<dbReference type="InterPro" id="IPR016193">
    <property type="entry name" value="Cytidine_deaminase-like"/>
</dbReference>
<dbReference type="PANTHER" id="PTHR11644:SF2">
    <property type="entry name" value="CYTIDINE DEAMINASE"/>
    <property type="match status" value="1"/>
</dbReference>
<dbReference type="RefSeq" id="WP_021763601.1">
    <property type="nucleotide sequence ID" value="NZ_JACHVP010000006.1"/>
</dbReference>
<dbReference type="EMBL" id="JACHVP010000006">
    <property type="protein sequence ID" value="MBB2969331.1"/>
    <property type="molecule type" value="Genomic_DNA"/>
</dbReference>
<dbReference type="GO" id="GO:0042802">
    <property type="term" value="F:identical protein binding"/>
    <property type="evidence" value="ECO:0007669"/>
    <property type="project" value="UniProtKB-ARBA"/>
</dbReference>
<feature type="domain" description="CMP/dCMP-type deaminase" evidence="5">
    <location>
        <begin position="9"/>
        <end position="100"/>
    </location>
</feature>
<dbReference type="CDD" id="cd01283">
    <property type="entry name" value="cytidine_deaminase"/>
    <property type="match status" value="1"/>
</dbReference>
<keyword evidence="2" id="KW-0479">Metal-binding</keyword>